<keyword evidence="2 3" id="KW-0833">Ubl conjugation pathway</keyword>
<evidence type="ECO:0000256" key="2">
    <source>
        <dbReference type="ARBA" id="ARBA00022786"/>
    </source>
</evidence>
<dbReference type="GeneTree" id="ENSGT00950000182865"/>
<sequence length="187" mass="21089">MQECIMRHSTVFQTAGCLRHVTSVEEKKDLVADYVRWYIIERNSSCLCSLCRFKDGLSALQFLTALQQHPSLLIPVLCHSEKRLTGIDIERLFTPDVKSLTLAYWADYLLDCQEGEAAVSVEEVLMFATGLTSLPPSGLEPLPKIEFLDGSPFPMSNTCSNLLKLPILDSYSVFKAHRSETVLFRKL</sequence>
<evidence type="ECO:0000313" key="5">
    <source>
        <dbReference type="Ensembl" id="ENSTRUP00000082030.1"/>
    </source>
</evidence>
<dbReference type="InParanoid" id="A0A674P9B2"/>
<reference evidence="5" key="2">
    <citation type="submission" date="2025-08" db="UniProtKB">
        <authorList>
            <consortium name="Ensembl"/>
        </authorList>
    </citation>
    <scope>IDENTIFICATION</scope>
</reference>
<feature type="active site" description="Glycyl thioester intermediate" evidence="3">
    <location>
        <position position="159"/>
    </location>
</feature>
<proteinExistence type="predicted"/>
<reference evidence="5 6" key="1">
    <citation type="journal article" date="2011" name="Genome Biol. Evol.">
        <title>Integration of the genetic map and genome assembly of fugu facilitates insights into distinct features of genome evolution in teleosts and mammals.</title>
        <authorList>
            <person name="Kai W."/>
            <person name="Kikuchi K."/>
            <person name="Tohari S."/>
            <person name="Chew A.K."/>
            <person name="Tay A."/>
            <person name="Fujiwara A."/>
            <person name="Hosoya S."/>
            <person name="Suetake H."/>
            <person name="Naruse K."/>
            <person name="Brenner S."/>
            <person name="Suzuki Y."/>
            <person name="Venkatesh B."/>
        </authorList>
    </citation>
    <scope>NUCLEOTIDE SEQUENCE [LARGE SCALE GENOMIC DNA]</scope>
</reference>
<feature type="domain" description="HECT" evidence="4">
    <location>
        <begin position="124"/>
        <end position="176"/>
    </location>
</feature>
<dbReference type="GO" id="GO:0004842">
    <property type="term" value="F:ubiquitin-protein transferase activity"/>
    <property type="evidence" value="ECO:0007669"/>
    <property type="project" value="InterPro"/>
</dbReference>
<name>A0A674P9B2_TAKRU</name>
<keyword evidence="6" id="KW-1185">Reference proteome</keyword>
<evidence type="ECO:0000313" key="6">
    <source>
        <dbReference type="Proteomes" id="UP000005226"/>
    </source>
</evidence>
<reference evidence="5" key="3">
    <citation type="submission" date="2025-09" db="UniProtKB">
        <authorList>
            <consortium name="Ensembl"/>
        </authorList>
    </citation>
    <scope>IDENTIFICATION</scope>
</reference>
<dbReference type="OMA" id="IERNSSC"/>
<dbReference type="Gene3D" id="3.30.2410.10">
    <property type="entry name" value="Hect, E3 ligase catalytic domain"/>
    <property type="match status" value="1"/>
</dbReference>
<evidence type="ECO:0000256" key="3">
    <source>
        <dbReference type="PROSITE-ProRule" id="PRU00104"/>
    </source>
</evidence>
<accession>A0A674P9B2</accession>
<evidence type="ECO:0000256" key="1">
    <source>
        <dbReference type="ARBA" id="ARBA00022679"/>
    </source>
</evidence>
<keyword evidence="1" id="KW-0808">Transferase</keyword>
<dbReference type="Ensembl" id="ENSTRUT00000072533.1">
    <property type="protein sequence ID" value="ENSTRUP00000082030.1"/>
    <property type="gene ID" value="ENSTRUG00000030958.1"/>
</dbReference>
<dbReference type="PROSITE" id="PS50237">
    <property type="entry name" value="HECT"/>
    <property type="match status" value="1"/>
</dbReference>
<dbReference type="AlphaFoldDB" id="A0A674P9B2"/>
<dbReference type="InterPro" id="IPR035983">
    <property type="entry name" value="Hect_E3_ubiquitin_ligase"/>
</dbReference>
<dbReference type="Pfam" id="PF00632">
    <property type="entry name" value="HECT"/>
    <property type="match status" value="1"/>
</dbReference>
<dbReference type="InterPro" id="IPR000569">
    <property type="entry name" value="HECT_dom"/>
</dbReference>
<protein>
    <recommendedName>
        <fullName evidence="4">HECT domain-containing protein</fullName>
    </recommendedName>
</protein>
<organism evidence="5 6">
    <name type="scientific">Takifugu rubripes</name>
    <name type="common">Japanese pufferfish</name>
    <name type="synonym">Fugu rubripes</name>
    <dbReference type="NCBI Taxonomy" id="31033"/>
    <lineage>
        <taxon>Eukaryota</taxon>
        <taxon>Metazoa</taxon>
        <taxon>Chordata</taxon>
        <taxon>Craniata</taxon>
        <taxon>Vertebrata</taxon>
        <taxon>Euteleostomi</taxon>
        <taxon>Actinopterygii</taxon>
        <taxon>Neopterygii</taxon>
        <taxon>Teleostei</taxon>
        <taxon>Neoteleostei</taxon>
        <taxon>Acanthomorphata</taxon>
        <taxon>Eupercaria</taxon>
        <taxon>Tetraodontiformes</taxon>
        <taxon>Tetradontoidea</taxon>
        <taxon>Tetraodontidae</taxon>
        <taxon>Takifugu</taxon>
    </lineage>
</organism>
<dbReference type="SUPFAM" id="SSF56204">
    <property type="entry name" value="Hect, E3 ligase catalytic domain"/>
    <property type="match status" value="1"/>
</dbReference>
<dbReference type="Proteomes" id="UP000005226">
    <property type="component" value="Chromosome 12"/>
</dbReference>
<evidence type="ECO:0000259" key="4">
    <source>
        <dbReference type="PROSITE" id="PS50237"/>
    </source>
</evidence>